<reference evidence="7" key="1">
    <citation type="journal article" date="2019" name="Int. J. Syst. Evol. Microbiol.">
        <title>The Global Catalogue of Microorganisms (GCM) 10K type strain sequencing project: providing services to taxonomists for standard genome sequencing and annotation.</title>
        <authorList>
            <consortium name="The Broad Institute Genomics Platform"/>
            <consortium name="The Broad Institute Genome Sequencing Center for Infectious Disease"/>
            <person name="Wu L."/>
            <person name="Ma J."/>
        </authorList>
    </citation>
    <scope>NUCLEOTIDE SEQUENCE [LARGE SCALE GENOMIC DNA]</scope>
    <source>
        <strain evidence="7">CGMCC 4.7132</strain>
    </source>
</reference>
<evidence type="ECO:0000256" key="4">
    <source>
        <dbReference type="PROSITE-ProRule" id="PRU00335"/>
    </source>
</evidence>
<accession>A0ABV9CHP4</accession>
<dbReference type="Pfam" id="PF16925">
    <property type="entry name" value="TetR_C_13"/>
    <property type="match status" value="1"/>
</dbReference>
<dbReference type="PANTHER" id="PTHR47506:SF1">
    <property type="entry name" value="HTH-TYPE TRANSCRIPTIONAL REGULATOR YJDC"/>
    <property type="match status" value="1"/>
</dbReference>
<dbReference type="PROSITE" id="PS50977">
    <property type="entry name" value="HTH_TETR_2"/>
    <property type="match status" value="1"/>
</dbReference>
<dbReference type="InterPro" id="IPR011075">
    <property type="entry name" value="TetR_C"/>
</dbReference>
<protein>
    <submittedName>
        <fullName evidence="6">TetR/AcrR family transcriptional regulator</fullName>
    </submittedName>
</protein>
<dbReference type="SUPFAM" id="SSF48498">
    <property type="entry name" value="Tetracyclin repressor-like, C-terminal domain"/>
    <property type="match status" value="1"/>
</dbReference>
<evidence type="ECO:0000313" key="6">
    <source>
        <dbReference type="EMBL" id="MFC4532700.1"/>
    </source>
</evidence>
<keyword evidence="1" id="KW-0805">Transcription regulation</keyword>
<evidence type="ECO:0000256" key="1">
    <source>
        <dbReference type="ARBA" id="ARBA00023015"/>
    </source>
</evidence>
<comment type="caution">
    <text evidence="6">The sequence shown here is derived from an EMBL/GenBank/DDBJ whole genome shotgun (WGS) entry which is preliminary data.</text>
</comment>
<organism evidence="6 7">
    <name type="scientific">Sphaerisporangium dianthi</name>
    <dbReference type="NCBI Taxonomy" id="1436120"/>
    <lineage>
        <taxon>Bacteria</taxon>
        <taxon>Bacillati</taxon>
        <taxon>Actinomycetota</taxon>
        <taxon>Actinomycetes</taxon>
        <taxon>Streptosporangiales</taxon>
        <taxon>Streptosporangiaceae</taxon>
        <taxon>Sphaerisporangium</taxon>
    </lineage>
</organism>
<dbReference type="Gene3D" id="1.10.357.10">
    <property type="entry name" value="Tetracycline Repressor, domain 2"/>
    <property type="match status" value="1"/>
</dbReference>
<evidence type="ECO:0000256" key="2">
    <source>
        <dbReference type="ARBA" id="ARBA00023125"/>
    </source>
</evidence>
<dbReference type="InterPro" id="IPR023772">
    <property type="entry name" value="DNA-bd_HTH_TetR-type_CS"/>
</dbReference>
<dbReference type="Proteomes" id="UP001596004">
    <property type="component" value="Unassembled WGS sequence"/>
</dbReference>
<dbReference type="SUPFAM" id="SSF46689">
    <property type="entry name" value="Homeodomain-like"/>
    <property type="match status" value="1"/>
</dbReference>
<dbReference type="Pfam" id="PF00440">
    <property type="entry name" value="TetR_N"/>
    <property type="match status" value="1"/>
</dbReference>
<keyword evidence="7" id="KW-1185">Reference proteome</keyword>
<keyword evidence="3" id="KW-0804">Transcription</keyword>
<dbReference type="PROSITE" id="PS01081">
    <property type="entry name" value="HTH_TETR_1"/>
    <property type="match status" value="1"/>
</dbReference>
<feature type="DNA-binding region" description="H-T-H motif" evidence="4">
    <location>
        <begin position="37"/>
        <end position="56"/>
    </location>
</feature>
<name>A0ABV9CHP4_9ACTN</name>
<dbReference type="Gene3D" id="1.10.10.60">
    <property type="entry name" value="Homeodomain-like"/>
    <property type="match status" value="1"/>
</dbReference>
<evidence type="ECO:0000313" key="7">
    <source>
        <dbReference type="Proteomes" id="UP001596004"/>
    </source>
</evidence>
<dbReference type="RefSeq" id="WP_380841569.1">
    <property type="nucleotide sequence ID" value="NZ_JBHSFP010000011.1"/>
</dbReference>
<dbReference type="InterPro" id="IPR001647">
    <property type="entry name" value="HTH_TetR"/>
</dbReference>
<gene>
    <name evidence="6" type="ORF">ACFO60_18135</name>
</gene>
<keyword evidence="2 4" id="KW-0238">DNA-binding</keyword>
<dbReference type="InterPro" id="IPR036271">
    <property type="entry name" value="Tet_transcr_reg_TetR-rel_C_sf"/>
</dbReference>
<evidence type="ECO:0000259" key="5">
    <source>
        <dbReference type="PROSITE" id="PS50977"/>
    </source>
</evidence>
<dbReference type="InterPro" id="IPR009057">
    <property type="entry name" value="Homeodomain-like_sf"/>
</dbReference>
<proteinExistence type="predicted"/>
<feature type="domain" description="HTH tetR-type" evidence="5">
    <location>
        <begin position="14"/>
        <end position="74"/>
    </location>
</feature>
<evidence type="ECO:0000256" key="3">
    <source>
        <dbReference type="ARBA" id="ARBA00023163"/>
    </source>
</evidence>
<dbReference type="PANTHER" id="PTHR47506">
    <property type="entry name" value="TRANSCRIPTIONAL REGULATORY PROTEIN"/>
    <property type="match status" value="1"/>
</dbReference>
<dbReference type="EMBL" id="JBHSFP010000011">
    <property type="protein sequence ID" value="MFC4532700.1"/>
    <property type="molecule type" value="Genomic_DNA"/>
</dbReference>
<sequence length="217" mass="23394">MEKRRSGSIGRPRGFDADEALERAMLVFWRHGYEGASTADLTNAMGISTTSMYAAFGNKEKLFRKALERYTEGPSAYLARAMEEPTALGVAAAILAGTVRTTTRPADPHGCLGVHGALTAGDSGQEIRDLLVAWRNDGYSRVRARFQRAVDDGDLPADTDPGLLARYVTTFAYGIAVQAASGVGRDELQEMADAALRNWPLFSRPAPVRLSVTPSEG</sequence>